<dbReference type="SUPFAM" id="SSF109715">
    <property type="entry name" value="DEK C-terminal domain"/>
    <property type="match status" value="1"/>
</dbReference>
<dbReference type="FunFam" id="2.30.31.10:FF:000004">
    <property type="entry name" value="RNA polymerase II transcriptional coactivator KELP"/>
    <property type="match status" value="1"/>
</dbReference>
<name>A0A9D4ZUT0_PEA</name>
<dbReference type="Gramene" id="Psat07G0070000-T1">
    <property type="protein sequence ID" value="KAI5383393.1"/>
    <property type="gene ID" value="KIW84_070700"/>
</dbReference>
<evidence type="ECO:0000256" key="2">
    <source>
        <dbReference type="ARBA" id="ARBA00009001"/>
    </source>
</evidence>
<feature type="compositionally biased region" description="Acidic residues" evidence="7">
    <location>
        <begin position="108"/>
        <end position="117"/>
    </location>
</feature>
<dbReference type="InterPro" id="IPR003173">
    <property type="entry name" value="PC4_C"/>
</dbReference>
<feature type="region of interest" description="Disordered" evidence="7">
    <location>
        <begin position="107"/>
        <end position="126"/>
    </location>
</feature>
<feature type="non-terminal residue" evidence="9">
    <location>
        <position position="1"/>
    </location>
</feature>
<dbReference type="AlphaFoldDB" id="A0A9D4ZUT0"/>
<accession>A0A9D4ZUT0</accession>
<evidence type="ECO:0000313" key="10">
    <source>
        <dbReference type="Proteomes" id="UP001058974"/>
    </source>
</evidence>
<evidence type="ECO:0000256" key="3">
    <source>
        <dbReference type="ARBA" id="ARBA00023015"/>
    </source>
</evidence>
<keyword evidence="10" id="KW-1185">Reference proteome</keyword>
<keyword evidence="3" id="KW-0805">Transcription regulation</keyword>
<evidence type="ECO:0000256" key="1">
    <source>
        <dbReference type="ARBA" id="ARBA00004123"/>
    </source>
</evidence>
<dbReference type="InterPro" id="IPR045125">
    <property type="entry name" value="Sub1/Tcp4-like"/>
</dbReference>
<dbReference type="GO" id="GO:0046982">
    <property type="term" value="F:protein heterodimerization activity"/>
    <property type="evidence" value="ECO:0007669"/>
    <property type="project" value="EnsemblPlants"/>
</dbReference>
<keyword evidence="4" id="KW-0238">DNA-binding</keyword>
<dbReference type="GO" id="GO:0003677">
    <property type="term" value="F:DNA binding"/>
    <property type="evidence" value="ECO:0007669"/>
    <property type="project" value="UniProtKB-KW"/>
</dbReference>
<feature type="domain" description="DEK-C" evidence="8">
    <location>
        <begin position="45"/>
        <end position="102"/>
    </location>
</feature>
<dbReference type="Pfam" id="PF02229">
    <property type="entry name" value="PC4"/>
    <property type="match status" value="1"/>
</dbReference>
<organism evidence="9 10">
    <name type="scientific">Pisum sativum</name>
    <name type="common">Garden pea</name>
    <name type="synonym">Lathyrus oleraceus</name>
    <dbReference type="NCBI Taxonomy" id="3888"/>
    <lineage>
        <taxon>Eukaryota</taxon>
        <taxon>Viridiplantae</taxon>
        <taxon>Streptophyta</taxon>
        <taxon>Embryophyta</taxon>
        <taxon>Tracheophyta</taxon>
        <taxon>Spermatophyta</taxon>
        <taxon>Magnoliopsida</taxon>
        <taxon>eudicotyledons</taxon>
        <taxon>Gunneridae</taxon>
        <taxon>Pentapetalae</taxon>
        <taxon>rosids</taxon>
        <taxon>fabids</taxon>
        <taxon>Fabales</taxon>
        <taxon>Fabaceae</taxon>
        <taxon>Papilionoideae</taxon>
        <taxon>50 kb inversion clade</taxon>
        <taxon>NPAAA clade</taxon>
        <taxon>Hologalegina</taxon>
        <taxon>IRL clade</taxon>
        <taxon>Fabeae</taxon>
        <taxon>Lathyrus</taxon>
    </lineage>
</organism>
<dbReference type="EMBL" id="JAMSHJ010000007">
    <property type="protein sequence ID" value="KAI5383393.1"/>
    <property type="molecule type" value="Genomic_DNA"/>
</dbReference>
<evidence type="ECO:0000256" key="5">
    <source>
        <dbReference type="ARBA" id="ARBA00023163"/>
    </source>
</evidence>
<protein>
    <recommendedName>
        <fullName evidence="8">DEK-C domain-containing protein</fullName>
    </recommendedName>
</protein>
<dbReference type="InterPro" id="IPR014876">
    <property type="entry name" value="DEK_C"/>
</dbReference>
<dbReference type="Gene3D" id="2.30.31.10">
    <property type="entry name" value="Transcriptional Coactivator Pc4, Chain A"/>
    <property type="match status" value="1"/>
</dbReference>
<dbReference type="SUPFAM" id="SSF54447">
    <property type="entry name" value="ssDNA-binding transcriptional regulator domain"/>
    <property type="match status" value="1"/>
</dbReference>
<evidence type="ECO:0000256" key="6">
    <source>
        <dbReference type="ARBA" id="ARBA00023242"/>
    </source>
</evidence>
<evidence type="ECO:0000256" key="7">
    <source>
        <dbReference type="SAM" id="MobiDB-lite"/>
    </source>
</evidence>
<keyword evidence="5" id="KW-0804">Transcription</keyword>
<dbReference type="GO" id="GO:0005634">
    <property type="term" value="C:nucleus"/>
    <property type="evidence" value="ECO:0007669"/>
    <property type="project" value="UniProtKB-SubCell"/>
</dbReference>
<dbReference type="GO" id="GO:0003713">
    <property type="term" value="F:transcription coactivator activity"/>
    <property type="evidence" value="ECO:0007669"/>
    <property type="project" value="InterPro"/>
</dbReference>
<evidence type="ECO:0000313" key="9">
    <source>
        <dbReference type="EMBL" id="KAI5383393.1"/>
    </source>
</evidence>
<keyword evidence="6" id="KW-0539">Nucleus</keyword>
<dbReference type="Proteomes" id="UP001058974">
    <property type="component" value="Chromosome 7"/>
</dbReference>
<dbReference type="GO" id="GO:0060261">
    <property type="term" value="P:positive regulation of transcription initiation by RNA polymerase II"/>
    <property type="evidence" value="ECO:0007669"/>
    <property type="project" value="InterPro"/>
</dbReference>
<dbReference type="InterPro" id="IPR009044">
    <property type="entry name" value="ssDNA-bd_transcriptional_reg"/>
</dbReference>
<proteinExistence type="inferred from homology"/>
<dbReference type="PANTHER" id="PTHR13215">
    <property type="entry name" value="RNA POLYMERASE II TRANSCRIPTIONAL COACTIVATOR"/>
    <property type="match status" value="1"/>
</dbReference>
<comment type="caution">
    <text evidence="9">The sequence shown here is derived from an EMBL/GenBank/DDBJ whole genome shotgun (WGS) entry which is preliminary data.</text>
</comment>
<sequence length="211" mass="24389">PLFSPFFRTKPLTLCLRESKIYLWVCRVCEEPVSERASAEKMEDAETKERIEETVLKILQESNMDEVTESKIRKQASNELDLNLSQPPFKALVKQIIEAFLKQKQQQQEEEEEEKEEEEKQKLKQVGVSSRNNNVYDDSGDLVICELGKKRKVTIQDFKGRTFVSIREFYSKDGKELPSSKGISLTGEQWSTFKKSVPAIEKAIQKMESCV</sequence>
<reference evidence="9 10" key="1">
    <citation type="journal article" date="2022" name="Nat. Genet.">
        <title>Improved pea reference genome and pan-genome highlight genomic features and evolutionary characteristics.</title>
        <authorList>
            <person name="Yang T."/>
            <person name="Liu R."/>
            <person name="Luo Y."/>
            <person name="Hu S."/>
            <person name="Wang D."/>
            <person name="Wang C."/>
            <person name="Pandey M.K."/>
            <person name="Ge S."/>
            <person name="Xu Q."/>
            <person name="Li N."/>
            <person name="Li G."/>
            <person name="Huang Y."/>
            <person name="Saxena R.K."/>
            <person name="Ji Y."/>
            <person name="Li M."/>
            <person name="Yan X."/>
            <person name="He Y."/>
            <person name="Liu Y."/>
            <person name="Wang X."/>
            <person name="Xiang C."/>
            <person name="Varshney R.K."/>
            <person name="Ding H."/>
            <person name="Gao S."/>
            <person name="Zong X."/>
        </authorList>
    </citation>
    <scope>NUCLEOTIDE SEQUENCE [LARGE SCALE GENOMIC DNA]</scope>
    <source>
        <strain evidence="9 10">cv. Zhongwan 6</strain>
    </source>
</reference>
<dbReference type="GO" id="GO:0005737">
    <property type="term" value="C:cytoplasm"/>
    <property type="evidence" value="ECO:0007669"/>
    <property type="project" value="EnsemblPlants"/>
</dbReference>
<gene>
    <name evidence="9" type="ORF">KIW84_070700</name>
</gene>
<comment type="similarity">
    <text evidence="2">Belongs to the transcriptional coactivator PC4 family.</text>
</comment>
<comment type="subcellular location">
    <subcellularLocation>
        <location evidence="1">Nucleus</location>
    </subcellularLocation>
</comment>
<evidence type="ECO:0000259" key="8">
    <source>
        <dbReference type="PROSITE" id="PS51998"/>
    </source>
</evidence>
<evidence type="ECO:0000256" key="4">
    <source>
        <dbReference type="ARBA" id="ARBA00023125"/>
    </source>
</evidence>
<dbReference type="Pfam" id="PF08766">
    <property type="entry name" value="DEK_C"/>
    <property type="match status" value="1"/>
</dbReference>
<dbReference type="PROSITE" id="PS51998">
    <property type="entry name" value="DEK_C"/>
    <property type="match status" value="1"/>
</dbReference>